<reference evidence="2 3" key="1">
    <citation type="submission" date="2024-02" db="EMBL/GenBank/DDBJ databases">
        <authorList>
            <person name="Chen Y."/>
            <person name="Shah S."/>
            <person name="Dougan E. K."/>
            <person name="Thang M."/>
            <person name="Chan C."/>
        </authorList>
    </citation>
    <scope>NUCLEOTIDE SEQUENCE [LARGE SCALE GENOMIC DNA]</scope>
</reference>
<dbReference type="PANTHER" id="PTHR16291">
    <property type="entry name" value="NUCLEAR CAP-BINDING PROTEIN SUBUNIT 3"/>
    <property type="match status" value="1"/>
</dbReference>
<keyword evidence="3" id="KW-1185">Reference proteome</keyword>
<dbReference type="PANTHER" id="PTHR16291:SF0">
    <property type="entry name" value="NUCLEAR CAP-BINDING PROTEIN SUBUNIT 3"/>
    <property type="match status" value="1"/>
</dbReference>
<organism evidence="2 3">
    <name type="scientific">Durusdinium trenchii</name>
    <dbReference type="NCBI Taxonomy" id="1381693"/>
    <lineage>
        <taxon>Eukaryota</taxon>
        <taxon>Sar</taxon>
        <taxon>Alveolata</taxon>
        <taxon>Dinophyceae</taxon>
        <taxon>Suessiales</taxon>
        <taxon>Symbiodiniaceae</taxon>
        <taxon>Durusdinium</taxon>
    </lineage>
</organism>
<feature type="region of interest" description="Disordered" evidence="1">
    <location>
        <begin position="91"/>
        <end position="116"/>
    </location>
</feature>
<protein>
    <submittedName>
        <fullName evidence="2">Uncharacterized protein</fullName>
    </submittedName>
</protein>
<accession>A0ABP0JB03</accession>
<feature type="region of interest" description="Disordered" evidence="1">
    <location>
        <begin position="275"/>
        <end position="341"/>
    </location>
</feature>
<dbReference type="InterPro" id="IPR036754">
    <property type="entry name" value="YbaK/aa-tRNA-synt-asso_dom_sf"/>
</dbReference>
<dbReference type="SUPFAM" id="SSF55826">
    <property type="entry name" value="YbaK/ProRS associated domain"/>
    <property type="match status" value="1"/>
</dbReference>
<evidence type="ECO:0000313" key="3">
    <source>
        <dbReference type="Proteomes" id="UP001642484"/>
    </source>
</evidence>
<dbReference type="Gene3D" id="3.90.960.10">
    <property type="entry name" value="YbaK/aminoacyl-tRNA synthetase-associated domain"/>
    <property type="match status" value="1"/>
</dbReference>
<proteinExistence type="predicted"/>
<dbReference type="InterPro" id="IPR019416">
    <property type="entry name" value="NCBP3"/>
</dbReference>
<feature type="compositionally biased region" description="Basic and acidic residues" evidence="1">
    <location>
        <begin position="288"/>
        <end position="302"/>
    </location>
</feature>
<feature type="region of interest" description="Disordered" evidence="1">
    <location>
        <begin position="549"/>
        <end position="584"/>
    </location>
</feature>
<name>A0ABP0JB03_9DINO</name>
<sequence>MEDLSIPSEDVHICPRREHNDLAPLRREVLHCYGVDFLSNKEVLEVFAAWEPKEVEWLDDSSCNLVFETEEAVQKAIRELAVAGDGLDALRNSPWTRTGPLSVGSKDEKKGKARRGGPKNFCFQLRVASEADRKDPTHSGHTDSIYYAHVKEQQAMQKQATELRRMKKRQRQMVHRHKEPTPSKTEAIVESEGISKNATTELAADSSDVSKVQTGSILSTRLASCGLLDPLLFLKAPAAQGTAGAAQGIQKSEEAAQPQDLKAMLKRAEAEYAAVLHPARKTSAKPARGREDGPSGRQREGTPGRPGGRDGMPAKGQQRGKKRRPVEQEPRPVSEAAPPQRKIELLPEVDAFLKKHGVRCKRFVLHRSFRSIKYAQQEAAKTKKMAQKQSNSDVAELSLAKKTEGESAVSAWDQYMKANSSFTSHGVFMQTVAWKVDGRRVLSVVPHPLMTDIEKVAKAVQKPLTAVHQCKLKDISTETGFPVFVCPPFGYPPDADGRPPLLLVDSSVTDLKKPLLFDCGTTGLCLTVSEFLRSTRAACVENLARAAKNPSGTASGVKISEHPSGTASPEPAPEPAPITGVMEP</sequence>
<evidence type="ECO:0000256" key="1">
    <source>
        <dbReference type="SAM" id="MobiDB-lite"/>
    </source>
</evidence>
<comment type="caution">
    <text evidence="2">The sequence shown here is derived from an EMBL/GenBank/DDBJ whole genome shotgun (WGS) entry which is preliminary data.</text>
</comment>
<dbReference type="EMBL" id="CAXAMN010004914">
    <property type="protein sequence ID" value="CAK9011576.1"/>
    <property type="molecule type" value="Genomic_DNA"/>
</dbReference>
<dbReference type="Pfam" id="PF10309">
    <property type="entry name" value="NCBP3"/>
    <property type="match status" value="1"/>
</dbReference>
<evidence type="ECO:0000313" key="2">
    <source>
        <dbReference type="EMBL" id="CAK9011576.1"/>
    </source>
</evidence>
<gene>
    <name evidence="2" type="ORF">CCMP2556_LOCUS10514</name>
</gene>
<dbReference type="Proteomes" id="UP001642484">
    <property type="component" value="Unassembled WGS sequence"/>
</dbReference>